<name>A0A420DXS1_9FLAO</name>
<protein>
    <submittedName>
        <fullName evidence="3">Uncharacterized protein DUF3298</fullName>
    </submittedName>
</protein>
<evidence type="ECO:0000259" key="1">
    <source>
        <dbReference type="Pfam" id="PF11738"/>
    </source>
</evidence>
<accession>A0A420DXS1</accession>
<evidence type="ECO:0000259" key="2">
    <source>
        <dbReference type="Pfam" id="PF13739"/>
    </source>
</evidence>
<dbReference type="EMBL" id="RAQJ01000001">
    <property type="protein sequence ID" value="RKE98996.1"/>
    <property type="molecule type" value="Genomic_DNA"/>
</dbReference>
<evidence type="ECO:0000313" key="4">
    <source>
        <dbReference type="Proteomes" id="UP000284892"/>
    </source>
</evidence>
<dbReference type="InterPro" id="IPR021729">
    <property type="entry name" value="DUF3298"/>
</dbReference>
<dbReference type="Pfam" id="PF13739">
    <property type="entry name" value="PdaC"/>
    <property type="match status" value="1"/>
</dbReference>
<dbReference type="PROSITE" id="PS51257">
    <property type="entry name" value="PROKAR_LIPOPROTEIN"/>
    <property type="match status" value="1"/>
</dbReference>
<organism evidence="3 4">
    <name type="scientific">Ichthyenterobacterium magnum</name>
    <dbReference type="NCBI Taxonomy" id="1230530"/>
    <lineage>
        <taxon>Bacteria</taxon>
        <taxon>Pseudomonadati</taxon>
        <taxon>Bacteroidota</taxon>
        <taxon>Flavobacteriia</taxon>
        <taxon>Flavobacteriales</taxon>
        <taxon>Flavobacteriaceae</taxon>
        <taxon>Ichthyenterobacterium</taxon>
    </lineage>
</organism>
<proteinExistence type="predicted"/>
<gene>
    <name evidence="3" type="ORF">BXY80_1094</name>
</gene>
<reference evidence="3 4" key="1">
    <citation type="submission" date="2018-09" db="EMBL/GenBank/DDBJ databases">
        <title>Genomic Encyclopedia of Archaeal and Bacterial Type Strains, Phase II (KMG-II): from individual species to whole genera.</title>
        <authorList>
            <person name="Goeker M."/>
        </authorList>
    </citation>
    <scope>NUCLEOTIDE SEQUENCE [LARGE SCALE GENOMIC DNA]</scope>
    <source>
        <strain evidence="3 4">DSM 26283</strain>
    </source>
</reference>
<dbReference type="Gene3D" id="3.90.640.20">
    <property type="entry name" value="Heat-shock cognate protein, ATPase"/>
    <property type="match status" value="1"/>
</dbReference>
<dbReference type="InterPro" id="IPR037126">
    <property type="entry name" value="PdaC/RsiV-like_sf"/>
</dbReference>
<sequence>MKKIIILLLIISTSISCKKEVTLNFKEQNISLTENAVIDINYPKAEGSKDIANLINKKIENYIVNQTNMTEDSLVEVSIDDAIKKFNQEYIDFKNEFPDSSQQWEAMIDGEVTYQSPELICIAINSYLDTGGAHGNSYIKFLNFDANNGVQLHKKAIIKDEEVFSNIVSNFLKAEIENESIENIFFEGNFKLPESIGFNDEGVIILYNAYEIASYTQGITEFTIPYDEIEQAIKRY</sequence>
<dbReference type="AlphaFoldDB" id="A0A420DXS1"/>
<feature type="domain" description="Deacetylase PdaC" evidence="2">
    <location>
        <begin position="34"/>
        <end position="137"/>
    </location>
</feature>
<comment type="caution">
    <text evidence="3">The sequence shown here is derived from an EMBL/GenBank/DDBJ whole genome shotgun (WGS) entry which is preliminary data.</text>
</comment>
<dbReference type="InterPro" id="IPR025303">
    <property type="entry name" value="PdaC"/>
</dbReference>
<feature type="domain" description="DUF3298" evidence="1">
    <location>
        <begin position="157"/>
        <end position="227"/>
    </location>
</feature>
<dbReference type="Proteomes" id="UP000284892">
    <property type="component" value="Unassembled WGS sequence"/>
</dbReference>
<dbReference type="Pfam" id="PF11738">
    <property type="entry name" value="DUF3298"/>
    <property type="match status" value="1"/>
</dbReference>
<evidence type="ECO:0000313" key="3">
    <source>
        <dbReference type="EMBL" id="RKE98996.1"/>
    </source>
</evidence>
<keyword evidence="4" id="KW-1185">Reference proteome</keyword>
<dbReference type="RefSeq" id="WP_162843269.1">
    <property type="nucleotide sequence ID" value="NZ_RAQJ01000001.1"/>
</dbReference>
<dbReference type="Gene3D" id="3.30.565.40">
    <property type="entry name" value="Fervidobacterium nodosum Rt17-B1 like"/>
    <property type="match status" value="1"/>
</dbReference>